<comment type="similarity">
    <text evidence="2">Belongs to the RseB family.</text>
</comment>
<keyword evidence="3 5" id="KW-0732">Signal</keyword>
<feature type="domain" description="MucB/RseB N-terminal" evidence="6">
    <location>
        <begin position="27"/>
        <end position="199"/>
    </location>
</feature>
<evidence type="ECO:0000256" key="5">
    <source>
        <dbReference type="SAM" id="SignalP"/>
    </source>
</evidence>
<dbReference type="Proteomes" id="UP000283077">
    <property type="component" value="Unassembled WGS sequence"/>
</dbReference>
<dbReference type="GO" id="GO:0030288">
    <property type="term" value="C:outer membrane-bounded periplasmic space"/>
    <property type="evidence" value="ECO:0007669"/>
    <property type="project" value="TreeGrafter"/>
</dbReference>
<evidence type="ECO:0000313" key="9">
    <source>
        <dbReference type="Proteomes" id="UP000283077"/>
    </source>
</evidence>
<dbReference type="Gene3D" id="3.30.200.100">
    <property type="entry name" value="MucB/RseB, C-terminal domain"/>
    <property type="match status" value="1"/>
</dbReference>
<dbReference type="PIRSF" id="PIRSF005427">
    <property type="entry name" value="RseB"/>
    <property type="match status" value="1"/>
</dbReference>
<dbReference type="GO" id="GO:0032885">
    <property type="term" value="P:regulation of polysaccharide biosynthetic process"/>
    <property type="evidence" value="ECO:0007669"/>
    <property type="project" value="TreeGrafter"/>
</dbReference>
<sequence>MPAFFWWVVLLLLALPAAANNDGWLQFERSQQAVRQFNFDLTFVQVRANQINTYRWLHGVHQAEGALPVKTELEQLIPQDLAGTDTFRRGDRVYYSTPDSPVQVTMNHYIKELPAILFHNQLEIMKLYDAVPGSSTSLSGRTAQLLRLTALAGSRFSYWLWLDAETGFPLRVDTVDVDNQVLERWMVVHLQVKPTLPPELAQLMTAELPGEPVMLPEATVQTNNQFALNWLPDGYQLLSQQLPVMTNNGKMLASWLLTDGLHQISVFVQPGAGVPTQAYRDGATTILVQPKQQVDITVIGPLDVELARRLADAVQ</sequence>
<dbReference type="OrthoDB" id="7067274at2"/>
<evidence type="ECO:0000259" key="7">
    <source>
        <dbReference type="Pfam" id="PF17188"/>
    </source>
</evidence>
<feature type="domain" description="MucB/RseB C-terminal" evidence="7">
    <location>
        <begin position="222"/>
        <end position="315"/>
    </location>
</feature>
<dbReference type="InterPro" id="IPR005588">
    <property type="entry name" value="MucB_RseB"/>
</dbReference>
<evidence type="ECO:0000256" key="2">
    <source>
        <dbReference type="ARBA" id="ARBA00008150"/>
    </source>
</evidence>
<comment type="caution">
    <text evidence="8">The sequence shown here is derived from an EMBL/GenBank/DDBJ whole genome shotgun (WGS) entry which is preliminary data.</text>
</comment>
<dbReference type="Pfam" id="PF17188">
    <property type="entry name" value="MucB_RseB_C"/>
    <property type="match status" value="1"/>
</dbReference>
<gene>
    <name evidence="8" type="ORF">EOE67_00215</name>
</gene>
<dbReference type="Gene3D" id="2.50.20.10">
    <property type="entry name" value="Lipoprotein localisation LolA/LolB/LppX"/>
    <property type="match status" value="1"/>
</dbReference>
<dbReference type="AlphaFoldDB" id="A0A437R4G1"/>
<dbReference type="GO" id="GO:0045152">
    <property type="term" value="F:antisigma factor binding"/>
    <property type="evidence" value="ECO:0007669"/>
    <property type="project" value="TreeGrafter"/>
</dbReference>
<accession>A0A437R4G1</accession>
<dbReference type="Pfam" id="PF03888">
    <property type="entry name" value="MucB_RseB"/>
    <property type="match status" value="1"/>
</dbReference>
<dbReference type="InterPro" id="IPR033434">
    <property type="entry name" value="MucB/RseB_N"/>
</dbReference>
<feature type="signal peptide" evidence="5">
    <location>
        <begin position="1"/>
        <end position="19"/>
    </location>
</feature>
<dbReference type="RefSeq" id="WP_127697058.1">
    <property type="nucleotide sequence ID" value="NZ_SACS01000001.1"/>
</dbReference>
<feature type="chain" id="PRO_5019173038" evidence="5">
    <location>
        <begin position="20"/>
        <end position="315"/>
    </location>
</feature>
<protein>
    <submittedName>
        <fullName evidence="8">Anti-sigma 24 factor</fullName>
    </submittedName>
</protein>
<keyword evidence="4" id="KW-0574">Periplasm</keyword>
<organism evidence="8 9">
    <name type="scientific">Rheinheimera riviphila</name>
    <dbReference type="NCBI Taxonomy" id="1834037"/>
    <lineage>
        <taxon>Bacteria</taxon>
        <taxon>Pseudomonadati</taxon>
        <taxon>Pseudomonadota</taxon>
        <taxon>Gammaproteobacteria</taxon>
        <taxon>Chromatiales</taxon>
        <taxon>Chromatiaceae</taxon>
        <taxon>Rheinheimera</taxon>
    </lineage>
</organism>
<dbReference type="PANTHER" id="PTHR38782:SF1">
    <property type="entry name" value="SIGMA-E FACTOR REGULATORY PROTEIN RSEB"/>
    <property type="match status" value="1"/>
</dbReference>
<dbReference type="InterPro" id="IPR033436">
    <property type="entry name" value="MucB/RseB_C"/>
</dbReference>
<reference evidence="8 9" key="1">
    <citation type="submission" date="2019-01" db="EMBL/GenBank/DDBJ databases">
        <authorList>
            <person name="Chen W.-M."/>
        </authorList>
    </citation>
    <scope>NUCLEOTIDE SEQUENCE [LARGE SCALE GENOMIC DNA]</scope>
    <source>
        <strain evidence="8 9">KYPC3</strain>
    </source>
</reference>
<evidence type="ECO:0000259" key="6">
    <source>
        <dbReference type="Pfam" id="PF03888"/>
    </source>
</evidence>
<comment type="subcellular location">
    <subcellularLocation>
        <location evidence="1">Periplasm</location>
    </subcellularLocation>
</comment>
<evidence type="ECO:0000313" key="8">
    <source>
        <dbReference type="EMBL" id="RVU41660.1"/>
    </source>
</evidence>
<keyword evidence="9" id="KW-1185">Reference proteome</keyword>
<evidence type="ECO:0000256" key="3">
    <source>
        <dbReference type="ARBA" id="ARBA00022729"/>
    </source>
</evidence>
<evidence type="ECO:0000256" key="1">
    <source>
        <dbReference type="ARBA" id="ARBA00004418"/>
    </source>
</evidence>
<evidence type="ECO:0000256" key="4">
    <source>
        <dbReference type="ARBA" id="ARBA00022764"/>
    </source>
</evidence>
<dbReference type="EMBL" id="SACS01000001">
    <property type="protein sequence ID" value="RVU41660.1"/>
    <property type="molecule type" value="Genomic_DNA"/>
</dbReference>
<proteinExistence type="inferred from homology"/>
<dbReference type="CDD" id="cd16327">
    <property type="entry name" value="RseB"/>
    <property type="match status" value="1"/>
</dbReference>
<dbReference type="InterPro" id="IPR038484">
    <property type="entry name" value="MucB/RseB_C_sf"/>
</dbReference>
<name>A0A437R4G1_9GAMM</name>
<dbReference type="PANTHER" id="PTHR38782">
    <property type="match status" value="1"/>
</dbReference>